<evidence type="ECO:0000313" key="2">
    <source>
        <dbReference type="Proteomes" id="UP000003016"/>
    </source>
</evidence>
<keyword evidence="2" id="KW-1185">Reference proteome</keyword>
<dbReference type="EMBL" id="AJSW01000053">
    <property type="protein sequence ID" value="EIJ67871.1"/>
    <property type="molecule type" value="Genomic_DNA"/>
</dbReference>
<protein>
    <submittedName>
        <fullName evidence="1">Uncharacterized protein</fullName>
    </submittedName>
</protein>
<evidence type="ECO:0000313" key="1">
    <source>
        <dbReference type="EMBL" id="EIJ67871.1"/>
    </source>
</evidence>
<name>A0ABN0EYE3_HAEPH</name>
<accession>A0ABN0EYE3</accession>
<sequence>MRGVLSTPFAMIKGKRMFELNPIRTQLADLAERTNVLRGYL</sequence>
<organism evidence="1 2">
    <name type="scientific">Haemophilus parahaemolyticus HK385</name>
    <dbReference type="NCBI Taxonomy" id="1095744"/>
    <lineage>
        <taxon>Bacteria</taxon>
        <taxon>Pseudomonadati</taxon>
        <taxon>Pseudomonadota</taxon>
        <taxon>Gammaproteobacteria</taxon>
        <taxon>Pasteurellales</taxon>
        <taxon>Pasteurellaceae</taxon>
        <taxon>Haemophilus</taxon>
    </lineage>
</organism>
<comment type="caution">
    <text evidence="1">The sequence shown here is derived from an EMBL/GenBank/DDBJ whole genome shotgun (WGS) entry which is preliminary data.</text>
</comment>
<gene>
    <name evidence="1" type="ORF">HMPREF1050_0533</name>
</gene>
<reference evidence="1 2" key="1">
    <citation type="submission" date="2012-02" db="EMBL/GenBank/DDBJ databases">
        <authorList>
            <person name="Harkins D.M."/>
            <person name="Madupu R."/>
            <person name="Durkin A.S."/>
            <person name="Torralba M."/>
            <person name="Methe B."/>
            <person name="Sutton G.G."/>
            <person name="Nelson K.E."/>
        </authorList>
    </citation>
    <scope>NUCLEOTIDE SEQUENCE [LARGE SCALE GENOMIC DNA]</scope>
    <source>
        <strain evidence="1 2">HK385</strain>
    </source>
</reference>
<proteinExistence type="predicted"/>
<dbReference type="Proteomes" id="UP000003016">
    <property type="component" value="Unassembled WGS sequence"/>
</dbReference>